<organism evidence="1 2">
    <name type="scientific">Chryseobacterium oranimense</name>
    <dbReference type="NCBI Taxonomy" id="421058"/>
    <lineage>
        <taxon>Bacteria</taxon>
        <taxon>Pseudomonadati</taxon>
        <taxon>Bacteroidota</taxon>
        <taxon>Flavobacteriia</taxon>
        <taxon>Flavobacteriales</taxon>
        <taxon>Weeksellaceae</taxon>
        <taxon>Chryseobacterium group</taxon>
        <taxon>Chryseobacterium</taxon>
    </lineage>
</organism>
<evidence type="ECO:0000313" key="1">
    <source>
        <dbReference type="EMBL" id="SHH62266.1"/>
    </source>
</evidence>
<gene>
    <name evidence="1" type="ORF">SAMN05421866_3227</name>
</gene>
<keyword evidence="2" id="KW-1185">Reference proteome</keyword>
<protein>
    <submittedName>
        <fullName evidence="1">Uncharacterized protein</fullName>
    </submittedName>
</protein>
<proteinExistence type="predicted"/>
<dbReference type="EMBL" id="FQWT01000005">
    <property type="protein sequence ID" value="SHH62266.1"/>
    <property type="molecule type" value="Genomic_DNA"/>
</dbReference>
<dbReference type="AlphaFoldDB" id="A0A1M5UHG8"/>
<reference evidence="2" key="1">
    <citation type="submission" date="2016-11" db="EMBL/GenBank/DDBJ databases">
        <authorList>
            <person name="Varghese N."/>
            <person name="Submissions S."/>
        </authorList>
    </citation>
    <scope>NUCLEOTIDE SEQUENCE [LARGE SCALE GENOMIC DNA]</scope>
    <source>
        <strain evidence="2">DSM 19055</strain>
    </source>
</reference>
<dbReference type="STRING" id="421058.SAMN05421866_3227"/>
<dbReference type="Proteomes" id="UP000184047">
    <property type="component" value="Unassembled WGS sequence"/>
</dbReference>
<sequence>MEQIMIISREVKNNISGEFCIFKVKIIESYLYFSEKIT</sequence>
<name>A0A1M5UHG8_9FLAO</name>
<accession>A0A1M5UHG8</accession>
<evidence type="ECO:0000313" key="2">
    <source>
        <dbReference type="Proteomes" id="UP000184047"/>
    </source>
</evidence>